<dbReference type="PANTHER" id="PTHR45922">
    <property type="entry name" value="CLEAVAGE AND POLYADENYLATION SPECIFICITY FACTOR SUBUNIT 2"/>
    <property type="match status" value="1"/>
</dbReference>
<dbReference type="PANTHER" id="PTHR45922:SF1">
    <property type="entry name" value="CLEAVAGE AND POLYADENYLATION SPECIFICITY FACTOR SUBUNIT 2"/>
    <property type="match status" value="1"/>
</dbReference>
<accession>A0A0W4ZTI7</accession>
<keyword evidence="2 4" id="KW-0507">mRNA processing</keyword>
<dbReference type="EMBL" id="LFVZ01000001">
    <property type="protein sequence ID" value="KTW31651.1"/>
    <property type="molecule type" value="Genomic_DNA"/>
</dbReference>
<dbReference type="GO" id="GO:0006397">
    <property type="term" value="P:mRNA processing"/>
    <property type="evidence" value="ECO:0007669"/>
    <property type="project" value="UniProtKB-KW"/>
</dbReference>
<keyword evidence="4" id="KW-0694">RNA-binding</keyword>
<evidence type="ECO:0000256" key="1">
    <source>
        <dbReference type="ARBA" id="ARBA00004123"/>
    </source>
</evidence>
<dbReference type="AlphaFoldDB" id="A0A0W4ZTI7"/>
<dbReference type="Pfam" id="PF13299">
    <property type="entry name" value="CPSF100_C"/>
    <property type="match status" value="1"/>
</dbReference>
<organism evidence="7 8">
    <name type="scientific">Pneumocystis carinii (strain B80)</name>
    <name type="common">Rat pneumocystis pneumonia agent</name>
    <name type="synonym">Pneumocystis carinii f. sp. carinii</name>
    <dbReference type="NCBI Taxonomy" id="1408658"/>
    <lineage>
        <taxon>Eukaryota</taxon>
        <taxon>Fungi</taxon>
        <taxon>Dikarya</taxon>
        <taxon>Ascomycota</taxon>
        <taxon>Taphrinomycotina</taxon>
        <taxon>Pneumocystomycetes</taxon>
        <taxon>Pneumocystaceae</taxon>
        <taxon>Pneumocystis</taxon>
    </lineage>
</organism>
<name>A0A0W4ZTI7_PNEC8</name>
<dbReference type="SUPFAM" id="SSF56281">
    <property type="entry name" value="Metallo-hydrolase/oxidoreductase"/>
    <property type="match status" value="1"/>
</dbReference>
<dbReference type="InterPro" id="IPR022712">
    <property type="entry name" value="Beta_Casp"/>
</dbReference>
<gene>
    <name evidence="7" type="ORF">T552_00290</name>
</gene>
<dbReference type="InterPro" id="IPR027075">
    <property type="entry name" value="CPSF2"/>
</dbReference>
<evidence type="ECO:0000256" key="3">
    <source>
        <dbReference type="ARBA" id="ARBA00023242"/>
    </source>
</evidence>
<evidence type="ECO:0000313" key="8">
    <source>
        <dbReference type="Proteomes" id="UP000054454"/>
    </source>
</evidence>
<feature type="region of interest" description="Disordered" evidence="5">
    <location>
        <begin position="430"/>
        <end position="452"/>
    </location>
</feature>
<keyword evidence="8" id="KW-1185">Reference proteome</keyword>
<comment type="similarity">
    <text evidence="4">Belongs to the metallo-beta-lactamase superfamily. RNA-metabolizing metallo-beta-lactamase-like family. CPSF2/YSH1 subfamily.</text>
</comment>
<evidence type="ECO:0000256" key="4">
    <source>
        <dbReference type="RuleBase" id="RU365006"/>
    </source>
</evidence>
<evidence type="ECO:0000259" key="6">
    <source>
        <dbReference type="SMART" id="SM01027"/>
    </source>
</evidence>
<dbReference type="GO" id="GO:0005847">
    <property type="term" value="C:mRNA cleavage and polyadenylation specificity factor complex"/>
    <property type="evidence" value="ECO:0007669"/>
    <property type="project" value="EnsemblFungi"/>
</dbReference>
<protein>
    <recommendedName>
        <fullName evidence="4">Cleavage and polyadenylation specificity factor subunit 2</fullName>
    </recommendedName>
    <alternativeName>
        <fullName evidence="4">Cleavage and polyadenylation specificity factor 100 kDa subunit</fullName>
    </alternativeName>
</protein>
<dbReference type="GO" id="GO:0003723">
    <property type="term" value="F:RNA binding"/>
    <property type="evidence" value="ECO:0007669"/>
    <property type="project" value="UniProtKB-KW"/>
</dbReference>
<dbReference type="Gene3D" id="3.40.50.10890">
    <property type="match status" value="1"/>
</dbReference>
<dbReference type="Gene3D" id="3.60.15.10">
    <property type="entry name" value="Ribonuclease Z/Hydroxyacylglutathione hydrolase-like"/>
    <property type="match status" value="1"/>
</dbReference>
<evidence type="ECO:0000256" key="2">
    <source>
        <dbReference type="ARBA" id="ARBA00022664"/>
    </source>
</evidence>
<dbReference type="VEuPathDB" id="FungiDB:T552_00290"/>
<proteinExistence type="inferred from homology"/>
<dbReference type="OrthoDB" id="64353at2759"/>
<evidence type="ECO:0000313" key="7">
    <source>
        <dbReference type="EMBL" id="KTW31651.1"/>
    </source>
</evidence>
<dbReference type="RefSeq" id="XP_018227767.1">
    <property type="nucleotide sequence ID" value="XM_018368905.1"/>
</dbReference>
<dbReference type="InterPro" id="IPR025069">
    <property type="entry name" value="Cpsf2_C"/>
</dbReference>
<dbReference type="GeneID" id="28935107"/>
<dbReference type="Pfam" id="PF10996">
    <property type="entry name" value="Beta-Casp"/>
    <property type="match status" value="1"/>
</dbReference>
<feature type="compositionally biased region" description="Acidic residues" evidence="5">
    <location>
        <begin position="430"/>
        <end position="442"/>
    </location>
</feature>
<dbReference type="InterPro" id="IPR001279">
    <property type="entry name" value="Metallo-B-lactamas"/>
</dbReference>
<dbReference type="InterPro" id="IPR035639">
    <property type="entry name" value="CPSF2_MBL"/>
</dbReference>
<sequence>MLYFSPISDPGKGIASILSFGEIKILLDPGSDDLLSEFVVLDFVPDLILFSHSDIFHLGSFVNGFKNCGWHNVPVYATLPIFNMGRVTMIDCYKNLLDDSISKKDIDEAFDSIITLRYSQPTSLSGKLDGITITAYNSGHSLGGTIWKITKDSENIVYCVDWNHSKDSHLNGSILYSNGVVLDALSRPTTLITDAINSNVFIPSRKKRIEAFFDSIRITLIQLGSVLIPTDAATRSLEFCWILERYWQQHNLQYPIYFLTHAGSKLISYAQSMMEWMSDSIISEYGSNGNVFEFAHIKIISNEHELSSMVSGPKVILATSANMDCGFSQKIFLNNIAKDSKNLVILSQKSIYYENSLSKDLLDRWNMVTKGYNQSIASSVVLNFSRNITIRTLVPLVGDELEKYQEKEKLSREKKTTELILEFQNRDLFDSSDSDSNDDDDDNNNHRMHFKNDSIVAKGSGSLLNPGIHDLYLQTNEIKKMLPRCKMFPTLEKRRRFDDFGEIIIPEKFVRVMEEDLDFNITNETNKSINTLTKKRKWGGVSNNVQTRENTDKDVHIPSKIVVSEEKIMIKCSLRYIDMEGLHDGKSLKTIIPMVNPRKLVLIHSNQETRNNMMTTFKTLVSFTNDIYSPLQGEVLKIGIGLNSYNLKLSDDIINTLRWKKLGDYNISHVIGKLKFCTDSFPNETDLPTLDVLPMNSNLKNIPQSHPLFVGDVKLAYVKRLLQEQGHIAELIGEGMLLCDGLVTVKKIAGDKVILEGGISQEFYDVRKIVYDSIVEFL</sequence>
<dbReference type="Proteomes" id="UP000054454">
    <property type="component" value="Unassembled WGS sequence"/>
</dbReference>
<comment type="subcellular location">
    <subcellularLocation>
        <location evidence="1 4">Nucleus</location>
    </subcellularLocation>
</comment>
<reference evidence="8" key="1">
    <citation type="journal article" date="2016" name="Nat. Commun.">
        <title>Genome analysis of three Pneumocystis species reveals adaptation mechanisms to life exclusively in mammalian hosts.</title>
        <authorList>
            <person name="Ma L."/>
            <person name="Chen Z."/>
            <person name="Huang D.W."/>
            <person name="Kutty G."/>
            <person name="Ishihara M."/>
            <person name="Wang H."/>
            <person name="Abouelleil A."/>
            <person name="Bishop L."/>
            <person name="Davey E."/>
            <person name="Deng R."/>
            <person name="Deng X."/>
            <person name="Fan L."/>
            <person name="Fantoni G."/>
            <person name="Fitzgerald M."/>
            <person name="Gogineni E."/>
            <person name="Goldberg J.M."/>
            <person name="Handley G."/>
            <person name="Hu X."/>
            <person name="Huber C."/>
            <person name="Jiao X."/>
            <person name="Jones K."/>
            <person name="Levin J.Z."/>
            <person name="Liu Y."/>
            <person name="Macdonald P."/>
            <person name="Melnikov A."/>
            <person name="Raley C."/>
            <person name="Sassi M."/>
            <person name="Sherman B.T."/>
            <person name="Song X."/>
            <person name="Sykes S."/>
            <person name="Tran B."/>
            <person name="Walsh L."/>
            <person name="Xia Y."/>
            <person name="Yang J."/>
            <person name="Young S."/>
            <person name="Zeng Q."/>
            <person name="Zheng X."/>
            <person name="Stephens R."/>
            <person name="Nusbaum C."/>
            <person name="Birren B.W."/>
            <person name="Azadi P."/>
            <person name="Lempicki R.A."/>
            <person name="Cuomo C.A."/>
            <person name="Kovacs J.A."/>
        </authorList>
    </citation>
    <scope>NUCLEOTIDE SEQUENCE [LARGE SCALE GENOMIC DNA]</scope>
    <source>
        <strain evidence="8">B80</strain>
    </source>
</reference>
<dbReference type="CDD" id="cd16293">
    <property type="entry name" value="CPSF2-like_MBL-fold"/>
    <property type="match status" value="1"/>
</dbReference>
<dbReference type="InterPro" id="IPR036866">
    <property type="entry name" value="RibonucZ/Hydroxyglut_hydro"/>
</dbReference>
<feature type="domain" description="Beta-Casp" evidence="6">
    <location>
        <begin position="236"/>
        <end position="357"/>
    </location>
</feature>
<dbReference type="SMART" id="SM01027">
    <property type="entry name" value="Beta-Casp"/>
    <property type="match status" value="1"/>
</dbReference>
<comment type="caution">
    <text evidence="7">The sequence shown here is derived from an EMBL/GenBank/DDBJ whole genome shotgun (WGS) entry which is preliminary data.</text>
</comment>
<dbReference type="Pfam" id="PF16661">
    <property type="entry name" value="Lactamase_B_6"/>
    <property type="match status" value="1"/>
</dbReference>
<evidence type="ECO:0000256" key="5">
    <source>
        <dbReference type="SAM" id="MobiDB-lite"/>
    </source>
</evidence>
<keyword evidence="3 4" id="KW-0539">Nucleus</keyword>